<accession>A0ABW5PTQ1</accession>
<dbReference type="Proteomes" id="UP001597458">
    <property type="component" value="Unassembled WGS sequence"/>
</dbReference>
<keyword evidence="4 7" id="KW-0812">Transmembrane</keyword>
<evidence type="ECO:0000256" key="2">
    <source>
        <dbReference type="ARBA" id="ARBA00005745"/>
    </source>
</evidence>
<organism evidence="9 10">
    <name type="scientific">Terrilactibacillus laevilacticus</name>
    <dbReference type="NCBI Taxonomy" id="1380157"/>
    <lineage>
        <taxon>Bacteria</taxon>
        <taxon>Bacillati</taxon>
        <taxon>Bacillota</taxon>
        <taxon>Bacilli</taxon>
        <taxon>Bacillales</taxon>
        <taxon>Bacillaceae</taxon>
        <taxon>Terrilactibacillus</taxon>
    </lineage>
</organism>
<keyword evidence="10" id="KW-1185">Reference proteome</keyword>
<evidence type="ECO:0000256" key="6">
    <source>
        <dbReference type="ARBA" id="ARBA00023136"/>
    </source>
</evidence>
<dbReference type="NCBIfam" id="NF041012">
    <property type="entry name" value="T4P_ComGB"/>
    <property type="match status" value="1"/>
</dbReference>
<proteinExistence type="inferred from homology"/>
<evidence type="ECO:0000256" key="4">
    <source>
        <dbReference type="ARBA" id="ARBA00022692"/>
    </source>
</evidence>
<dbReference type="Pfam" id="PF00482">
    <property type="entry name" value="T2SSF"/>
    <property type="match status" value="2"/>
</dbReference>
<dbReference type="InterPro" id="IPR042094">
    <property type="entry name" value="T2SS_GspF_sf"/>
</dbReference>
<evidence type="ECO:0000313" key="10">
    <source>
        <dbReference type="Proteomes" id="UP001597458"/>
    </source>
</evidence>
<feature type="transmembrane region" description="Helical" evidence="7">
    <location>
        <begin position="164"/>
        <end position="182"/>
    </location>
</feature>
<keyword evidence="3" id="KW-1003">Cell membrane</keyword>
<dbReference type="EMBL" id="JBHUMR010000014">
    <property type="protein sequence ID" value="MFD2618320.1"/>
    <property type="molecule type" value="Genomic_DNA"/>
</dbReference>
<dbReference type="InterPro" id="IPR003004">
    <property type="entry name" value="GspF/PilC"/>
</dbReference>
<feature type="domain" description="Type II secretion system protein GspF" evidence="8">
    <location>
        <begin position="17"/>
        <end position="134"/>
    </location>
</feature>
<evidence type="ECO:0000313" key="9">
    <source>
        <dbReference type="EMBL" id="MFD2618320.1"/>
    </source>
</evidence>
<comment type="caution">
    <text evidence="9">The sequence shown here is derived from an EMBL/GenBank/DDBJ whole genome shotgun (WGS) entry which is preliminary data.</text>
</comment>
<dbReference type="Gene3D" id="1.20.81.30">
    <property type="entry name" value="Type II secretion system (T2SS), domain F"/>
    <property type="match status" value="2"/>
</dbReference>
<comment type="subcellular location">
    <subcellularLocation>
        <location evidence="1">Cell membrane</location>
        <topology evidence="1">Multi-pass membrane protein</topology>
    </subcellularLocation>
</comment>
<reference evidence="10" key="1">
    <citation type="journal article" date="2019" name="Int. J. Syst. Evol. Microbiol.">
        <title>The Global Catalogue of Microorganisms (GCM) 10K type strain sequencing project: providing services to taxonomists for standard genome sequencing and annotation.</title>
        <authorList>
            <consortium name="The Broad Institute Genomics Platform"/>
            <consortium name="The Broad Institute Genome Sequencing Center for Infectious Disease"/>
            <person name="Wu L."/>
            <person name="Ma J."/>
        </authorList>
    </citation>
    <scope>NUCLEOTIDE SEQUENCE [LARGE SCALE GENOMIC DNA]</scope>
    <source>
        <strain evidence="10">TISTR 2241</strain>
    </source>
</reference>
<evidence type="ECO:0000256" key="3">
    <source>
        <dbReference type="ARBA" id="ARBA00022475"/>
    </source>
</evidence>
<dbReference type="PANTHER" id="PTHR30012:SF0">
    <property type="entry name" value="TYPE II SECRETION SYSTEM PROTEIN F-RELATED"/>
    <property type="match status" value="1"/>
</dbReference>
<sequence length="342" mass="39716">MFNRKWGRKSQATFLIRTGESLRQGYSLQEAIELQSFHQNKVIQDKINYMLHLLSGGQTLTHVLTLMDFPNECCITLYFSEQSGQLAHGFLESGQLMMKREEHRSKLRKLLRYPLFLIWMFIVMIFIISTFLVPNFIKLYHSMNLELPLITRIVLSLNHHVPTIGVYILITILCGIICFFYFKKISIIKKISMMSQIPLLSRYIKLYFTRAFAFHLGSLLRSGLSINQALDTMTKQNMTAFSYQEALHVRQSIIKGEKLDHILAKHPYYLREFIEVIRHGQNNGRLGQSLMHYSDTLLNKLEELTQAWLAIVQPATLVFIGILLLSLFSSILIPIFHIMNGL</sequence>
<gene>
    <name evidence="9" type="primary">comGB</name>
    <name evidence="9" type="ORF">ACFSTF_13500</name>
</gene>
<evidence type="ECO:0000259" key="8">
    <source>
        <dbReference type="Pfam" id="PF00482"/>
    </source>
</evidence>
<evidence type="ECO:0000256" key="5">
    <source>
        <dbReference type="ARBA" id="ARBA00022989"/>
    </source>
</evidence>
<dbReference type="InterPro" id="IPR018076">
    <property type="entry name" value="T2SS_GspF_dom"/>
</dbReference>
<comment type="similarity">
    <text evidence="2">Belongs to the GSP F family.</text>
</comment>
<keyword evidence="6 7" id="KW-0472">Membrane</keyword>
<dbReference type="InterPro" id="IPR047692">
    <property type="entry name" value="T4P_ComGB"/>
</dbReference>
<evidence type="ECO:0000256" key="1">
    <source>
        <dbReference type="ARBA" id="ARBA00004651"/>
    </source>
</evidence>
<evidence type="ECO:0000256" key="7">
    <source>
        <dbReference type="SAM" id="Phobius"/>
    </source>
</evidence>
<feature type="domain" description="Type II secretion system protein GspF" evidence="8">
    <location>
        <begin position="212"/>
        <end position="334"/>
    </location>
</feature>
<protein>
    <submittedName>
        <fullName evidence="9">Competence type IV pilus assembly protein ComGB</fullName>
    </submittedName>
</protein>
<dbReference type="RefSeq" id="WP_141191389.1">
    <property type="nucleotide sequence ID" value="NZ_JBHUMR010000014.1"/>
</dbReference>
<name>A0ABW5PTQ1_9BACI</name>
<feature type="transmembrane region" description="Helical" evidence="7">
    <location>
        <begin position="307"/>
        <end position="336"/>
    </location>
</feature>
<keyword evidence="5 7" id="KW-1133">Transmembrane helix</keyword>
<dbReference type="PRINTS" id="PR00812">
    <property type="entry name" value="BCTERIALGSPF"/>
</dbReference>
<feature type="transmembrane region" description="Helical" evidence="7">
    <location>
        <begin position="113"/>
        <end position="137"/>
    </location>
</feature>
<dbReference type="PANTHER" id="PTHR30012">
    <property type="entry name" value="GENERAL SECRETION PATHWAY PROTEIN"/>
    <property type="match status" value="1"/>
</dbReference>